<feature type="region of interest" description="Disordered" evidence="1">
    <location>
        <begin position="217"/>
        <end position="264"/>
    </location>
</feature>
<name>A0A2A9PKT2_OPHUN</name>
<dbReference type="SUPFAM" id="SSF48150">
    <property type="entry name" value="DNA-glycosylase"/>
    <property type="match status" value="1"/>
</dbReference>
<keyword evidence="3" id="KW-1185">Reference proteome</keyword>
<proteinExistence type="predicted"/>
<gene>
    <name evidence="2" type="ORF">XA68_15640</name>
</gene>
<dbReference type="EMBL" id="LAZP02000047">
    <property type="protein sequence ID" value="PFH61978.1"/>
    <property type="molecule type" value="Genomic_DNA"/>
</dbReference>
<evidence type="ECO:0000313" key="3">
    <source>
        <dbReference type="Proteomes" id="UP000037136"/>
    </source>
</evidence>
<dbReference type="GO" id="GO:0003824">
    <property type="term" value="F:catalytic activity"/>
    <property type="evidence" value="ECO:0007669"/>
    <property type="project" value="InterPro"/>
</dbReference>
<sequence>MASVESPSAITPDEITRADFDSLLAQYPALLEDVSLAKGQGKPGTKTLNELDKYRYIDAPQSFGPANRRRPMGLDEVKLLVEWKLRHGTFRPKLMALVASNPPSEVQRCIQDALQAYEVSASTALKTLTTLRGIGPATASLLLAVHHQARAIFFSDEAFRWLCRGGDSRAPIRYTVAEYDVLCERAAVVASRLGVEPVELEKVAYVLMRSDAGLVRPSRKKEKVENEEKKEKKKTLVEKRASSPVDMASELRRSKRLKGTAKAN</sequence>
<dbReference type="PANTHER" id="PTHR21521">
    <property type="entry name" value="AMUN, ISOFORM A"/>
    <property type="match status" value="1"/>
</dbReference>
<feature type="compositionally biased region" description="Basic and acidic residues" evidence="1">
    <location>
        <begin position="222"/>
        <end position="241"/>
    </location>
</feature>
<evidence type="ECO:0000313" key="2">
    <source>
        <dbReference type="EMBL" id="PFH61978.1"/>
    </source>
</evidence>
<dbReference type="AlphaFoldDB" id="A0A2A9PKT2"/>
<dbReference type="GO" id="GO:0006281">
    <property type="term" value="P:DNA repair"/>
    <property type="evidence" value="ECO:0007669"/>
    <property type="project" value="InterPro"/>
</dbReference>
<protein>
    <submittedName>
        <fullName evidence="2">Uncharacterized protein</fullName>
    </submittedName>
</protein>
<dbReference type="Proteomes" id="UP000037136">
    <property type="component" value="Unassembled WGS sequence"/>
</dbReference>
<dbReference type="InterPro" id="IPR011257">
    <property type="entry name" value="DNA_glycosylase"/>
</dbReference>
<feature type="compositionally biased region" description="Basic residues" evidence="1">
    <location>
        <begin position="253"/>
        <end position="264"/>
    </location>
</feature>
<comment type="caution">
    <text evidence="2">The sequence shown here is derived from an EMBL/GenBank/DDBJ whole genome shotgun (WGS) entry which is preliminary data.</text>
</comment>
<organism evidence="2 3">
    <name type="scientific">Ophiocordyceps unilateralis</name>
    <name type="common">Zombie-ant fungus</name>
    <name type="synonym">Torrubia unilateralis</name>
    <dbReference type="NCBI Taxonomy" id="268505"/>
    <lineage>
        <taxon>Eukaryota</taxon>
        <taxon>Fungi</taxon>
        <taxon>Dikarya</taxon>
        <taxon>Ascomycota</taxon>
        <taxon>Pezizomycotina</taxon>
        <taxon>Sordariomycetes</taxon>
        <taxon>Hypocreomycetidae</taxon>
        <taxon>Hypocreales</taxon>
        <taxon>Ophiocordycipitaceae</taxon>
        <taxon>Ophiocordyceps</taxon>
    </lineage>
</organism>
<dbReference type="STRING" id="268505.A0A2A9PKT2"/>
<evidence type="ECO:0000256" key="1">
    <source>
        <dbReference type="SAM" id="MobiDB-lite"/>
    </source>
</evidence>
<reference evidence="2 3" key="1">
    <citation type="journal article" date="2015" name="BMC Genomics">
        <title>Gene expression during zombie ant biting behavior reflects the complexity underlying fungal parasitic behavioral manipulation.</title>
        <authorList>
            <person name="de Bekker C."/>
            <person name="Ohm R.A."/>
            <person name="Loreto R.G."/>
            <person name="Sebastian A."/>
            <person name="Albert I."/>
            <person name="Merrow M."/>
            <person name="Brachmann A."/>
            <person name="Hughes D.P."/>
        </authorList>
    </citation>
    <scope>NUCLEOTIDE SEQUENCE [LARGE SCALE GENOMIC DNA]</scope>
    <source>
        <strain evidence="2 3">SC16a</strain>
    </source>
</reference>
<reference evidence="2 3" key="2">
    <citation type="journal article" date="2017" name="Sci. Rep.">
        <title>Ant-infecting Ophiocordyceps genomes reveal a high diversity of potential behavioral manipulation genes and a possible major role for enterotoxins.</title>
        <authorList>
            <person name="de Bekker C."/>
            <person name="Ohm R.A."/>
            <person name="Evans H.C."/>
            <person name="Brachmann A."/>
            <person name="Hughes D.P."/>
        </authorList>
    </citation>
    <scope>NUCLEOTIDE SEQUENCE [LARGE SCALE GENOMIC DNA]</scope>
    <source>
        <strain evidence="2 3">SC16a</strain>
    </source>
</reference>
<dbReference type="PANTHER" id="PTHR21521:SF0">
    <property type="entry name" value="AMUN, ISOFORM A"/>
    <property type="match status" value="1"/>
</dbReference>
<dbReference type="OrthoDB" id="8249012at2759"/>
<accession>A0A2A9PKT2</accession>